<dbReference type="InterPro" id="IPR000281">
    <property type="entry name" value="HTH_RpiR"/>
</dbReference>
<evidence type="ECO:0000256" key="2">
    <source>
        <dbReference type="ARBA" id="ARBA00023125"/>
    </source>
</evidence>
<dbReference type="CDD" id="cd05013">
    <property type="entry name" value="SIS_RpiR"/>
    <property type="match status" value="1"/>
</dbReference>
<dbReference type="Pfam" id="PF01380">
    <property type="entry name" value="SIS"/>
    <property type="match status" value="1"/>
</dbReference>
<dbReference type="SUPFAM" id="SSF53697">
    <property type="entry name" value="SIS domain"/>
    <property type="match status" value="1"/>
</dbReference>
<dbReference type="InterPro" id="IPR035472">
    <property type="entry name" value="RpiR-like_SIS"/>
</dbReference>
<evidence type="ECO:0000256" key="1">
    <source>
        <dbReference type="ARBA" id="ARBA00023015"/>
    </source>
</evidence>
<dbReference type="InterPro" id="IPR009057">
    <property type="entry name" value="Homeodomain-like_sf"/>
</dbReference>
<dbReference type="AlphaFoldDB" id="A0A9D1CNJ3"/>
<dbReference type="InterPro" id="IPR036388">
    <property type="entry name" value="WH-like_DNA-bd_sf"/>
</dbReference>
<sequence>MVLSLNVPAAELTRAEQKILDYINTNPDGFLFSSIGQLAQRLELSDATVSRFARHAGCSDFKALKGMVMEQASGPAAKIAGTLSQDGAFSPVAWLERQRLYLEKTAQQLRPEKFDRGVEAMISARRIFLHGKNASCALAQMLAFRLRRLGLPVVLLPSGGSELLEGLVQAGQGDLVVMFSFSKLSREGRIILEHGKEAGYQTMAFVSRTIIPARERTDISLFVYRGEEKEYHSLSAPAAMVDALVVAVSDRLGQRGTESLETLHQMKKKYFPEKG</sequence>
<dbReference type="GO" id="GO:0003677">
    <property type="term" value="F:DNA binding"/>
    <property type="evidence" value="ECO:0007669"/>
    <property type="project" value="UniProtKB-KW"/>
</dbReference>
<dbReference type="GO" id="GO:1901135">
    <property type="term" value="P:carbohydrate derivative metabolic process"/>
    <property type="evidence" value="ECO:0007669"/>
    <property type="project" value="InterPro"/>
</dbReference>
<dbReference type="Gene3D" id="3.40.50.10490">
    <property type="entry name" value="Glucose-6-phosphate isomerase like protein, domain 1"/>
    <property type="match status" value="1"/>
</dbReference>
<keyword evidence="2" id="KW-0238">DNA-binding</keyword>
<gene>
    <name evidence="6" type="ORF">IAB74_07935</name>
</gene>
<dbReference type="GO" id="GO:0003700">
    <property type="term" value="F:DNA-binding transcription factor activity"/>
    <property type="evidence" value="ECO:0007669"/>
    <property type="project" value="InterPro"/>
</dbReference>
<dbReference type="PROSITE" id="PS51464">
    <property type="entry name" value="SIS"/>
    <property type="match status" value="1"/>
</dbReference>
<dbReference type="PROSITE" id="PS51071">
    <property type="entry name" value="HTH_RPIR"/>
    <property type="match status" value="1"/>
</dbReference>
<evidence type="ECO:0000259" key="4">
    <source>
        <dbReference type="PROSITE" id="PS51071"/>
    </source>
</evidence>
<dbReference type="PANTHER" id="PTHR30514">
    <property type="entry name" value="GLUCOKINASE"/>
    <property type="match status" value="1"/>
</dbReference>
<keyword evidence="3" id="KW-0804">Transcription</keyword>
<reference evidence="6" key="2">
    <citation type="journal article" date="2021" name="PeerJ">
        <title>Extensive microbial diversity within the chicken gut microbiome revealed by metagenomics and culture.</title>
        <authorList>
            <person name="Gilroy R."/>
            <person name="Ravi A."/>
            <person name="Getino M."/>
            <person name="Pursley I."/>
            <person name="Horton D.L."/>
            <person name="Alikhan N.F."/>
            <person name="Baker D."/>
            <person name="Gharbi K."/>
            <person name="Hall N."/>
            <person name="Watson M."/>
            <person name="Adriaenssens E.M."/>
            <person name="Foster-Nyarko E."/>
            <person name="Jarju S."/>
            <person name="Secka A."/>
            <person name="Antonio M."/>
            <person name="Oren A."/>
            <person name="Chaudhuri R.R."/>
            <person name="La Ragione R."/>
            <person name="Hildebrand F."/>
            <person name="Pallen M.J."/>
        </authorList>
    </citation>
    <scope>NUCLEOTIDE SEQUENCE</scope>
    <source>
        <strain evidence="6">13361</strain>
    </source>
</reference>
<name>A0A9D1CNJ3_9FIRM</name>
<comment type="caution">
    <text evidence="6">The sequence shown here is derived from an EMBL/GenBank/DDBJ whole genome shotgun (WGS) entry which is preliminary data.</text>
</comment>
<evidence type="ECO:0000256" key="3">
    <source>
        <dbReference type="ARBA" id="ARBA00023163"/>
    </source>
</evidence>
<evidence type="ECO:0000259" key="5">
    <source>
        <dbReference type="PROSITE" id="PS51464"/>
    </source>
</evidence>
<accession>A0A9D1CNJ3</accession>
<dbReference type="SUPFAM" id="SSF46689">
    <property type="entry name" value="Homeodomain-like"/>
    <property type="match status" value="1"/>
</dbReference>
<protein>
    <submittedName>
        <fullName evidence="6">MurR/RpiR family transcriptional regulator</fullName>
    </submittedName>
</protein>
<proteinExistence type="predicted"/>
<feature type="domain" description="HTH rpiR-type" evidence="4">
    <location>
        <begin position="1"/>
        <end position="75"/>
    </location>
</feature>
<keyword evidence="1" id="KW-0805">Transcription regulation</keyword>
<dbReference type="Gene3D" id="1.10.10.10">
    <property type="entry name" value="Winged helix-like DNA-binding domain superfamily/Winged helix DNA-binding domain"/>
    <property type="match status" value="1"/>
</dbReference>
<evidence type="ECO:0000313" key="6">
    <source>
        <dbReference type="EMBL" id="HIQ68419.1"/>
    </source>
</evidence>
<dbReference type="Proteomes" id="UP000886796">
    <property type="component" value="Unassembled WGS sequence"/>
</dbReference>
<reference evidence="6" key="1">
    <citation type="submission" date="2020-10" db="EMBL/GenBank/DDBJ databases">
        <authorList>
            <person name="Gilroy R."/>
        </authorList>
    </citation>
    <scope>NUCLEOTIDE SEQUENCE</scope>
    <source>
        <strain evidence="6">13361</strain>
    </source>
</reference>
<dbReference type="Pfam" id="PF01418">
    <property type="entry name" value="HTH_6"/>
    <property type="match status" value="1"/>
</dbReference>
<dbReference type="InterPro" id="IPR047640">
    <property type="entry name" value="RpiR-like"/>
</dbReference>
<dbReference type="InterPro" id="IPR001347">
    <property type="entry name" value="SIS_dom"/>
</dbReference>
<feature type="domain" description="SIS" evidence="5">
    <location>
        <begin position="117"/>
        <end position="258"/>
    </location>
</feature>
<dbReference type="InterPro" id="IPR046348">
    <property type="entry name" value="SIS_dom_sf"/>
</dbReference>
<dbReference type="EMBL" id="DVFK01000107">
    <property type="protein sequence ID" value="HIQ68419.1"/>
    <property type="molecule type" value="Genomic_DNA"/>
</dbReference>
<dbReference type="GO" id="GO:0097367">
    <property type="term" value="F:carbohydrate derivative binding"/>
    <property type="evidence" value="ECO:0007669"/>
    <property type="project" value="InterPro"/>
</dbReference>
<evidence type="ECO:0000313" key="7">
    <source>
        <dbReference type="Proteomes" id="UP000886796"/>
    </source>
</evidence>
<organism evidence="6 7">
    <name type="scientific">Candidatus Faecousia excrementigallinarum</name>
    <dbReference type="NCBI Taxonomy" id="2840806"/>
    <lineage>
        <taxon>Bacteria</taxon>
        <taxon>Bacillati</taxon>
        <taxon>Bacillota</taxon>
        <taxon>Clostridia</taxon>
        <taxon>Eubacteriales</taxon>
        <taxon>Oscillospiraceae</taxon>
        <taxon>Faecousia</taxon>
    </lineage>
</organism>